<name>A0A0E9SI87_ANGAN</name>
<sequence length="33" mass="3759">MTEALARMLHPLQKPCYTGNTVLPPFTRYPSPQ</sequence>
<organism evidence="1">
    <name type="scientific">Anguilla anguilla</name>
    <name type="common">European freshwater eel</name>
    <name type="synonym">Muraena anguilla</name>
    <dbReference type="NCBI Taxonomy" id="7936"/>
    <lineage>
        <taxon>Eukaryota</taxon>
        <taxon>Metazoa</taxon>
        <taxon>Chordata</taxon>
        <taxon>Craniata</taxon>
        <taxon>Vertebrata</taxon>
        <taxon>Euteleostomi</taxon>
        <taxon>Actinopterygii</taxon>
        <taxon>Neopterygii</taxon>
        <taxon>Teleostei</taxon>
        <taxon>Anguilliformes</taxon>
        <taxon>Anguillidae</taxon>
        <taxon>Anguilla</taxon>
    </lineage>
</organism>
<reference evidence="1" key="1">
    <citation type="submission" date="2014-11" db="EMBL/GenBank/DDBJ databases">
        <authorList>
            <person name="Amaro Gonzalez C."/>
        </authorList>
    </citation>
    <scope>NUCLEOTIDE SEQUENCE</scope>
</reference>
<dbReference type="AlphaFoldDB" id="A0A0E9SI87"/>
<proteinExistence type="predicted"/>
<accession>A0A0E9SI87</accession>
<reference evidence="1" key="2">
    <citation type="journal article" date="2015" name="Fish Shellfish Immunol.">
        <title>Early steps in the European eel (Anguilla anguilla)-Vibrio vulnificus interaction in the gills: Role of the RtxA13 toxin.</title>
        <authorList>
            <person name="Callol A."/>
            <person name="Pajuelo D."/>
            <person name="Ebbesson L."/>
            <person name="Teles M."/>
            <person name="MacKenzie S."/>
            <person name="Amaro C."/>
        </authorList>
    </citation>
    <scope>NUCLEOTIDE SEQUENCE</scope>
</reference>
<evidence type="ECO:0000313" key="1">
    <source>
        <dbReference type="EMBL" id="JAH41011.1"/>
    </source>
</evidence>
<protein>
    <submittedName>
        <fullName evidence="1">Uncharacterized protein</fullName>
    </submittedName>
</protein>
<dbReference type="EMBL" id="GBXM01067566">
    <property type="protein sequence ID" value="JAH41011.1"/>
    <property type="molecule type" value="Transcribed_RNA"/>
</dbReference>